<sequence>MRATALDPRYEQEVSNATKVTYICGCIGYPEPAFDLETPFPVDDWLMSEDKGLLCAGLYLNDMREQFYALTLKREPERRVELFGKQGEAEFWRQSFHVRLTRRERGVVIPDSRVLH</sequence>
<dbReference type="Proteomes" id="UP001057427">
    <property type="component" value="Segment"/>
</dbReference>
<name>A0A9E7SS52_9CAUD</name>
<proteinExistence type="predicted"/>
<gene>
    <name evidence="1" type="ORF">BAJUN_03270</name>
</gene>
<keyword evidence="2" id="KW-1185">Reference proteome</keyword>
<reference evidence="1" key="1">
    <citation type="submission" date="2022-05" db="EMBL/GenBank/DDBJ databases">
        <authorList>
            <person name="Friedrich I."/>
            <person name="Poehlein A."/>
            <person name="Schneider D."/>
            <person name="Hertel R."/>
            <person name="Daniel R."/>
        </authorList>
    </citation>
    <scope>NUCLEOTIDE SEQUENCE</scope>
</reference>
<accession>A0A9E7SS52</accession>
<evidence type="ECO:0000313" key="1">
    <source>
        <dbReference type="EMBL" id="UTC29929.1"/>
    </source>
</evidence>
<organism evidence="1 2">
    <name type="scientific">Brevundimonas phage vB_BgoS-Bajun</name>
    <dbReference type="NCBI Taxonomy" id="2948594"/>
    <lineage>
        <taxon>Viruses</taxon>
        <taxon>Duplodnaviria</taxon>
        <taxon>Heunggongvirae</taxon>
        <taxon>Uroviricota</taxon>
        <taxon>Caudoviricetes</taxon>
        <taxon>Dolichocephalovirinae</taxon>
    </lineage>
</organism>
<dbReference type="EMBL" id="ON529858">
    <property type="protein sequence ID" value="UTC29929.1"/>
    <property type="molecule type" value="Genomic_DNA"/>
</dbReference>
<protein>
    <submittedName>
        <fullName evidence="1">Uncharacterized protein</fullName>
    </submittedName>
</protein>
<evidence type="ECO:0000313" key="2">
    <source>
        <dbReference type="Proteomes" id="UP001057427"/>
    </source>
</evidence>